<evidence type="ECO:0000313" key="3">
    <source>
        <dbReference type="Proteomes" id="UP000018542"/>
    </source>
</evidence>
<reference evidence="2 3" key="1">
    <citation type="journal article" date="2014" name="Genome Announc.">
        <title>Complete Genome Sequence of Hyphomicrobium nitrativorans Strain NL23, a Denitrifying Bacterium Isolated from Biofilm of a Methanol-Fed Denitrification System Treating Seawater at the Montreal Biodome.</title>
        <authorList>
            <person name="Martineau C."/>
            <person name="Villeneuve C."/>
            <person name="Mauffrey F."/>
            <person name="Villemur R."/>
        </authorList>
    </citation>
    <scope>NUCLEOTIDE SEQUENCE [LARGE SCALE GENOMIC DNA]</scope>
    <source>
        <strain evidence="2">NL23</strain>
    </source>
</reference>
<dbReference type="RefSeq" id="WP_023787484.1">
    <property type="nucleotide sequence ID" value="NC_022997.1"/>
</dbReference>
<evidence type="ECO:0000313" key="2">
    <source>
        <dbReference type="EMBL" id="AHB48752.1"/>
    </source>
</evidence>
<dbReference type="HOGENOM" id="CLU_133751_1_0_5"/>
<dbReference type="Pfam" id="PF06170">
    <property type="entry name" value="DUF983"/>
    <property type="match status" value="1"/>
</dbReference>
<keyword evidence="1" id="KW-0472">Membrane</keyword>
<dbReference type="STRING" id="1029756.W911_10655"/>
<dbReference type="EMBL" id="CP006912">
    <property type="protein sequence ID" value="AHB48752.1"/>
    <property type="molecule type" value="Genomic_DNA"/>
</dbReference>
<dbReference type="Proteomes" id="UP000018542">
    <property type="component" value="Chromosome"/>
</dbReference>
<feature type="transmembrane region" description="Helical" evidence="1">
    <location>
        <begin position="90"/>
        <end position="118"/>
    </location>
</feature>
<dbReference type="AlphaFoldDB" id="V5SE31"/>
<organism evidence="2 3">
    <name type="scientific">Hyphomicrobium nitrativorans NL23</name>
    <dbReference type="NCBI Taxonomy" id="1029756"/>
    <lineage>
        <taxon>Bacteria</taxon>
        <taxon>Pseudomonadati</taxon>
        <taxon>Pseudomonadota</taxon>
        <taxon>Alphaproteobacteria</taxon>
        <taxon>Hyphomicrobiales</taxon>
        <taxon>Hyphomicrobiaceae</taxon>
        <taxon>Hyphomicrobium</taxon>
    </lineage>
</organism>
<accession>V5SE31</accession>
<keyword evidence="1" id="KW-0812">Transmembrane</keyword>
<evidence type="ECO:0008006" key="4">
    <source>
        <dbReference type="Google" id="ProtNLM"/>
    </source>
</evidence>
<evidence type="ECO:0000256" key="1">
    <source>
        <dbReference type="SAM" id="Phobius"/>
    </source>
</evidence>
<name>V5SE31_9HYPH</name>
<keyword evidence="3" id="KW-1185">Reference proteome</keyword>
<gene>
    <name evidence="2" type="ORF">W911_10655</name>
</gene>
<protein>
    <recommendedName>
        <fullName evidence="4">Zinc-finger protein</fullName>
    </recommendedName>
</protein>
<proteinExistence type="predicted"/>
<feature type="transmembrane region" description="Helical" evidence="1">
    <location>
        <begin position="58"/>
        <end position="78"/>
    </location>
</feature>
<sequence>MTNVEDEPTVSKALFNGVRCTCPSCGEGKLFRRFLKVTETCPACGEALHHHRADDMPAYIVMSIVGHIVIALVFWVEFRLGGWPTSLHLALWLPLTVILSLALLQPVKGFIVALQWAFRMHGFGGSRPPRPADAAG</sequence>
<dbReference type="KEGG" id="hni:W911_10655"/>
<dbReference type="PATRIC" id="fig|1029756.8.peg.2216"/>
<keyword evidence="1" id="KW-1133">Transmembrane helix</keyword>
<dbReference type="OrthoDB" id="9799456at2"/>
<dbReference type="InterPro" id="IPR009325">
    <property type="entry name" value="DUF983"/>
</dbReference>